<dbReference type="EMBL" id="AMZH03019421">
    <property type="protein sequence ID" value="RRT40383.1"/>
    <property type="molecule type" value="Genomic_DNA"/>
</dbReference>
<dbReference type="AlphaFoldDB" id="A0A426XLM3"/>
<evidence type="ECO:0000313" key="2">
    <source>
        <dbReference type="Proteomes" id="UP000287651"/>
    </source>
</evidence>
<name>A0A426XLM3_ENSVE</name>
<proteinExistence type="predicted"/>
<evidence type="ECO:0000313" key="1">
    <source>
        <dbReference type="EMBL" id="RRT40383.1"/>
    </source>
</evidence>
<dbReference type="Proteomes" id="UP000287651">
    <property type="component" value="Unassembled WGS sequence"/>
</dbReference>
<accession>A0A426XLM3</accession>
<organism evidence="1 2">
    <name type="scientific">Ensete ventricosum</name>
    <name type="common">Abyssinian banana</name>
    <name type="synonym">Musa ensete</name>
    <dbReference type="NCBI Taxonomy" id="4639"/>
    <lineage>
        <taxon>Eukaryota</taxon>
        <taxon>Viridiplantae</taxon>
        <taxon>Streptophyta</taxon>
        <taxon>Embryophyta</taxon>
        <taxon>Tracheophyta</taxon>
        <taxon>Spermatophyta</taxon>
        <taxon>Magnoliopsida</taxon>
        <taxon>Liliopsida</taxon>
        <taxon>Zingiberales</taxon>
        <taxon>Musaceae</taxon>
        <taxon>Ensete</taxon>
    </lineage>
</organism>
<sequence>MKLMINQGLPYSSVPAYRAQLGTVRYSVSSGMHRKKLPAGEEIADGRRIAWAKRTLERGDRRLQQKMQRSLCFCRIAKGDAGDAGGLPAVKAATTVVDASGEEEVVVARLETMEIGELPCSEYCEEGRLLQDGVWLDCSLIIGRGRRRGFCERCGVVGGPWSIAVRNNVVGGCVDNQRRRLLVGRGRRG</sequence>
<protein>
    <submittedName>
        <fullName evidence="1">Uncharacterized protein</fullName>
    </submittedName>
</protein>
<comment type="caution">
    <text evidence="1">The sequence shown here is derived from an EMBL/GenBank/DDBJ whole genome shotgun (WGS) entry which is preliminary data.</text>
</comment>
<reference evidence="1 2" key="1">
    <citation type="journal article" date="2014" name="Agronomy (Basel)">
        <title>A Draft Genome Sequence for Ensete ventricosum, the Drought-Tolerant Tree Against Hunger.</title>
        <authorList>
            <person name="Harrison J."/>
            <person name="Moore K.A."/>
            <person name="Paszkiewicz K."/>
            <person name="Jones T."/>
            <person name="Grant M."/>
            <person name="Ambacheew D."/>
            <person name="Muzemil S."/>
            <person name="Studholme D.J."/>
        </authorList>
    </citation>
    <scope>NUCLEOTIDE SEQUENCE [LARGE SCALE GENOMIC DNA]</scope>
</reference>
<gene>
    <name evidence="1" type="ORF">B296_00058562</name>
</gene>